<dbReference type="EMBL" id="RDQH01000334">
    <property type="protein sequence ID" value="RXH92075.1"/>
    <property type="molecule type" value="Genomic_DNA"/>
</dbReference>
<name>A0A498JB55_MALDO</name>
<sequence>MVSTLRAAPAGATARGTGCGTEPDCPMEEVQHWLVTEPEQARAPGPWIHVGPSTRRLSDGDVSQVIKAPISLDATLSDLLTDVGIPLSPLSLSSCAPPSSSILS</sequence>
<dbReference type="Proteomes" id="UP000290289">
    <property type="component" value="Chromosome 8"/>
</dbReference>
<evidence type="ECO:0000313" key="3">
    <source>
        <dbReference type="Proteomes" id="UP000290289"/>
    </source>
</evidence>
<gene>
    <name evidence="2" type="ORF">DVH24_021098</name>
</gene>
<evidence type="ECO:0000256" key="1">
    <source>
        <dbReference type="SAM" id="MobiDB-lite"/>
    </source>
</evidence>
<keyword evidence="3" id="KW-1185">Reference proteome</keyword>
<comment type="caution">
    <text evidence="2">The sequence shown here is derived from an EMBL/GenBank/DDBJ whole genome shotgun (WGS) entry which is preliminary data.</text>
</comment>
<organism evidence="2 3">
    <name type="scientific">Malus domestica</name>
    <name type="common">Apple</name>
    <name type="synonym">Pyrus malus</name>
    <dbReference type="NCBI Taxonomy" id="3750"/>
    <lineage>
        <taxon>Eukaryota</taxon>
        <taxon>Viridiplantae</taxon>
        <taxon>Streptophyta</taxon>
        <taxon>Embryophyta</taxon>
        <taxon>Tracheophyta</taxon>
        <taxon>Spermatophyta</taxon>
        <taxon>Magnoliopsida</taxon>
        <taxon>eudicotyledons</taxon>
        <taxon>Gunneridae</taxon>
        <taxon>Pentapetalae</taxon>
        <taxon>rosids</taxon>
        <taxon>fabids</taxon>
        <taxon>Rosales</taxon>
        <taxon>Rosaceae</taxon>
        <taxon>Amygdaloideae</taxon>
        <taxon>Maleae</taxon>
        <taxon>Malus</taxon>
    </lineage>
</organism>
<protein>
    <submittedName>
        <fullName evidence="2">Uncharacterized protein</fullName>
    </submittedName>
</protein>
<reference evidence="2 3" key="1">
    <citation type="submission" date="2018-10" db="EMBL/GenBank/DDBJ databases">
        <title>A high-quality apple genome assembly.</title>
        <authorList>
            <person name="Hu J."/>
        </authorList>
    </citation>
    <scope>NUCLEOTIDE SEQUENCE [LARGE SCALE GENOMIC DNA]</scope>
    <source>
        <strain evidence="3">cv. HFTH1</strain>
        <tissue evidence="2">Young leaf</tissue>
    </source>
</reference>
<accession>A0A498JB55</accession>
<feature type="region of interest" description="Disordered" evidence="1">
    <location>
        <begin position="1"/>
        <end position="24"/>
    </location>
</feature>
<feature type="compositionally biased region" description="Low complexity" evidence="1">
    <location>
        <begin position="1"/>
        <end position="16"/>
    </location>
</feature>
<proteinExistence type="predicted"/>
<dbReference type="AlphaFoldDB" id="A0A498JB55"/>
<evidence type="ECO:0000313" key="2">
    <source>
        <dbReference type="EMBL" id="RXH92075.1"/>
    </source>
</evidence>